<evidence type="ECO:0000313" key="2">
    <source>
        <dbReference type="Proteomes" id="UP000030742"/>
    </source>
</evidence>
<protein>
    <submittedName>
        <fullName evidence="1">Uncharacterized protein</fullName>
    </submittedName>
</protein>
<dbReference type="Proteomes" id="UP000030742">
    <property type="component" value="Unassembled WGS sequence"/>
</dbReference>
<organism evidence="1 2">
    <name type="scientific">Dendroctonus ponderosae</name>
    <name type="common">Mountain pine beetle</name>
    <dbReference type="NCBI Taxonomy" id="77166"/>
    <lineage>
        <taxon>Eukaryota</taxon>
        <taxon>Metazoa</taxon>
        <taxon>Ecdysozoa</taxon>
        <taxon>Arthropoda</taxon>
        <taxon>Hexapoda</taxon>
        <taxon>Insecta</taxon>
        <taxon>Pterygota</taxon>
        <taxon>Neoptera</taxon>
        <taxon>Endopterygota</taxon>
        <taxon>Coleoptera</taxon>
        <taxon>Polyphaga</taxon>
        <taxon>Cucujiformia</taxon>
        <taxon>Curculionidae</taxon>
        <taxon>Scolytinae</taxon>
        <taxon>Dendroctonus</taxon>
    </lineage>
</organism>
<accession>U4U1F8</accession>
<reference evidence="1 2" key="1">
    <citation type="journal article" date="2013" name="Genome Biol.">
        <title>Draft genome of the mountain pine beetle, Dendroctonus ponderosae Hopkins, a major forest pest.</title>
        <authorList>
            <person name="Keeling C.I."/>
            <person name="Yuen M.M."/>
            <person name="Liao N.Y."/>
            <person name="Docking T.R."/>
            <person name="Chan S.K."/>
            <person name="Taylor G.A."/>
            <person name="Palmquist D.L."/>
            <person name="Jackman S.D."/>
            <person name="Nguyen A."/>
            <person name="Li M."/>
            <person name="Henderson H."/>
            <person name="Janes J.K."/>
            <person name="Zhao Y."/>
            <person name="Pandoh P."/>
            <person name="Moore R."/>
            <person name="Sperling F.A."/>
            <person name="Huber D.P."/>
            <person name="Birol I."/>
            <person name="Jones S.J."/>
            <person name="Bohlmann J."/>
        </authorList>
    </citation>
    <scope>NUCLEOTIDE SEQUENCE</scope>
</reference>
<sequence length="31" mass="3617">MWLQSDGAPPHYHCEVRSPDLTPLDFFLWGT</sequence>
<name>U4U1F8_DENPD</name>
<proteinExistence type="predicted"/>
<gene>
    <name evidence="1" type="ORF">D910_04290</name>
</gene>
<dbReference type="AlphaFoldDB" id="U4U1F8"/>
<dbReference type="EMBL" id="KB631874">
    <property type="protein sequence ID" value="ERL86887.1"/>
    <property type="molecule type" value="Genomic_DNA"/>
</dbReference>
<evidence type="ECO:0000313" key="1">
    <source>
        <dbReference type="EMBL" id="ERL86887.1"/>
    </source>
</evidence>